<keyword evidence="1" id="KW-1133">Transmembrane helix</keyword>
<protein>
    <recommendedName>
        <fullName evidence="4">Sel1 repeat family protein</fullName>
    </recommendedName>
</protein>
<dbReference type="InterPro" id="IPR011990">
    <property type="entry name" value="TPR-like_helical_dom_sf"/>
</dbReference>
<feature type="transmembrane region" description="Helical" evidence="1">
    <location>
        <begin position="12"/>
        <end position="31"/>
    </location>
</feature>
<gene>
    <name evidence="2" type="ORF">NCTC10252_01031</name>
</gene>
<evidence type="ECO:0000256" key="1">
    <source>
        <dbReference type="SAM" id="Phobius"/>
    </source>
</evidence>
<keyword evidence="1" id="KW-0812">Transmembrane</keyword>
<dbReference type="Proteomes" id="UP000254597">
    <property type="component" value="Unassembled WGS sequence"/>
</dbReference>
<dbReference type="SMART" id="SM00671">
    <property type="entry name" value="SEL1"/>
    <property type="match status" value="1"/>
</dbReference>
<name>A0A379QHA7_SALER</name>
<evidence type="ECO:0008006" key="4">
    <source>
        <dbReference type="Google" id="ProtNLM"/>
    </source>
</evidence>
<evidence type="ECO:0000313" key="2">
    <source>
        <dbReference type="EMBL" id="SUF55822.1"/>
    </source>
</evidence>
<evidence type="ECO:0000313" key="3">
    <source>
        <dbReference type="Proteomes" id="UP000254597"/>
    </source>
</evidence>
<organism evidence="2 3">
    <name type="scientific">Salmonella enterica</name>
    <name type="common">Salmonella choleraesuis</name>
    <dbReference type="NCBI Taxonomy" id="28901"/>
    <lineage>
        <taxon>Bacteria</taxon>
        <taxon>Pseudomonadati</taxon>
        <taxon>Pseudomonadota</taxon>
        <taxon>Gammaproteobacteria</taxon>
        <taxon>Enterobacterales</taxon>
        <taxon>Enterobacteriaceae</taxon>
        <taxon>Salmonella</taxon>
    </lineage>
</organism>
<dbReference type="EMBL" id="UGWP01000004">
    <property type="protein sequence ID" value="SUF55822.1"/>
    <property type="molecule type" value="Genomic_DNA"/>
</dbReference>
<proteinExistence type="predicted"/>
<dbReference type="InterPro" id="IPR006597">
    <property type="entry name" value="Sel1-like"/>
</dbReference>
<dbReference type="SUPFAM" id="SSF81901">
    <property type="entry name" value="HCP-like"/>
    <property type="match status" value="1"/>
</dbReference>
<keyword evidence="1" id="KW-0472">Membrane</keyword>
<sequence>MCDKFILKTKYFTCVGLILVVCYLLSSYFMVKDFSIKPSTIPENELWTIRQAQSIEGKVTPYGHHQIEDSAALLALIRQAYQWDKNAMMGYADYLDFVECLDNWDDAGDNFDDFLKKHEEQIVDKNGTRLERPDIFDNTRLLYEKLAKSGYPWAALKQAISIYHQSDINTFIAISQEERTKKISYLYSAITGGYHSAHILLADTILFSVGEDCSGPECNKLNMLNNFRAGLSLTEIRQSLDEYKIVALHGSSYGMFRLAEAYHNGIGVKKNNEEAYLWGQMAIFAFHEYQKRKSNNFLKNKSYIEHREQVINSATEELLQKIDQELTESQKLELNSVVNKRLVEIITWDYYQWEDDIDPVPPKP</sequence>
<accession>A0A379QHA7</accession>
<dbReference type="AlphaFoldDB" id="A0A379QHA7"/>
<dbReference type="Gene3D" id="1.25.40.10">
    <property type="entry name" value="Tetratricopeptide repeat domain"/>
    <property type="match status" value="1"/>
</dbReference>
<reference evidence="2 3" key="1">
    <citation type="submission" date="2018-06" db="EMBL/GenBank/DDBJ databases">
        <authorList>
            <consortium name="Pathogen Informatics"/>
            <person name="Doyle S."/>
        </authorList>
    </citation>
    <scope>NUCLEOTIDE SEQUENCE [LARGE SCALE GENOMIC DNA]</scope>
    <source>
        <strain evidence="2 3">NCTC10252</strain>
    </source>
</reference>